<dbReference type="AlphaFoldDB" id="A0A388TGK1"/>
<reference evidence="1 2" key="1">
    <citation type="journal article" date="2019" name="ISME J.">
        <title>Genome analyses of uncultured TG2/ZB3 bacteria in 'Margulisbacteria' specifically attached to ectosymbiotic spirochetes of protists in the termite gut.</title>
        <authorList>
            <person name="Utami Y.D."/>
            <person name="Kuwahara H."/>
            <person name="Igai K."/>
            <person name="Murakami T."/>
            <person name="Sugaya K."/>
            <person name="Morikawa T."/>
            <person name="Nagura Y."/>
            <person name="Yuki M."/>
            <person name="Deevong P."/>
            <person name="Inoue T."/>
            <person name="Kihara K."/>
            <person name="Lo N."/>
            <person name="Yamada A."/>
            <person name="Ohkuma M."/>
            <person name="Hongoh Y."/>
        </authorList>
    </citation>
    <scope>NUCLEOTIDE SEQUENCE [LARGE SCALE GENOMIC DNA]</scope>
    <source>
        <strain evidence="1">NkOx7-02</strain>
    </source>
</reference>
<keyword evidence="2" id="KW-1185">Reference proteome</keyword>
<proteinExistence type="predicted"/>
<name>A0A388TGK1_9BACT</name>
<dbReference type="Proteomes" id="UP000275925">
    <property type="component" value="Unassembled WGS sequence"/>
</dbReference>
<gene>
    <name evidence="1" type="ORF">NO2_0046</name>
</gene>
<accession>A0A388TGK1</accession>
<organism evidence="1 2">
    <name type="scientific">Candidatus Termititenax persephonae</name>
    <dbReference type="NCBI Taxonomy" id="2218525"/>
    <lineage>
        <taxon>Bacteria</taxon>
        <taxon>Bacillati</taxon>
        <taxon>Candidatus Margulisiibacteriota</taxon>
        <taxon>Candidatus Termititenacia</taxon>
        <taxon>Candidatus Termititenacales</taxon>
        <taxon>Candidatus Termititenacaceae</taxon>
        <taxon>Candidatus Termititenax</taxon>
    </lineage>
</organism>
<sequence>MLEKTFETLDDGTPLTEKLVKKMVLDVYSALEKGAYRPIKNPHGKIKPIKITNQKLRSRLEKIASE</sequence>
<evidence type="ECO:0000313" key="1">
    <source>
        <dbReference type="EMBL" id="GBR75365.1"/>
    </source>
</evidence>
<evidence type="ECO:0000313" key="2">
    <source>
        <dbReference type="Proteomes" id="UP000275925"/>
    </source>
</evidence>
<protein>
    <submittedName>
        <fullName evidence="1">Uncharacterized protein</fullName>
    </submittedName>
</protein>
<dbReference type="EMBL" id="BGZO01000001">
    <property type="protein sequence ID" value="GBR75365.1"/>
    <property type="molecule type" value="Genomic_DNA"/>
</dbReference>
<comment type="caution">
    <text evidence="1">The sequence shown here is derived from an EMBL/GenBank/DDBJ whole genome shotgun (WGS) entry which is preliminary data.</text>
</comment>